<dbReference type="Gene3D" id="3.30.450.40">
    <property type="match status" value="1"/>
</dbReference>
<dbReference type="SUPFAM" id="SSF55781">
    <property type="entry name" value="GAF domain-like"/>
    <property type="match status" value="1"/>
</dbReference>
<dbReference type="PROSITE" id="PS51833">
    <property type="entry name" value="HDOD"/>
    <property type="match status" value="1"/>
</dbReference>
<dbReference type="Pfam" id="PF08668">
    <property type="entry name" value="HDOD"/>
    <property type="match status" value="1"/>
</dbReference>
<reference evidence="2 3" key="1">
    <citation type="submission" date="2018-09" db="EMBL/GenBank/DDBJ databases">
        <authorList>
            <person name="Zhu H."/>
        </authorList>
    </citation>
    <scope>NUCLEOTIDE SEQUENCE [LARGE SCALE GENOMIC DNA]</scope>
    <source>
        <strain evidence="2 3">K2R10-39</strain>
    </source>
</reference>
<dbReference type="PANTHER" id="PTHR33525:SF3">
    <property type="entry name" value="RIBONUCLEASE Y"/>
    <property type="match status" value="1"/>
</dbReference>
<keyword evidence="3" id="KW-1185">Reference proteome</keyword>
<dbReference type="InterPro" id="IPR052340">
    <property type="entry name" value="RNase_Y/CdgJ"/>
</dbReference>
<accession>A0A418X4F6</accession>
<dbReference type="Pfam" id="PF01590">
    <property type="entry name" value="GAF"/>
    <property type="match status" value="1"/>
</dbReference>
<dbReference type="EMBL" id="QYUN01000002">
    <property type="protein sequence ID" value="RJG07271.1"/>
    <property type="molecule type" value="Genomic_DNA"/>
</dbReference>
<protein>
    <submittedName>
        <fullName evidence="2">HDOD domain-containing protein</fullName>
    </submittedName>
</protein>
<evidence type="ECO:0000259" key="1">
    <source>
        <dbReference type="PROSITE" id="PS51833"/>
    </source>
</evidence>
<dbReference type="AlphaFoldDB" id="A0A418X4F6"/>
<dbReference type="InterPro" id="IPR029016">
    <property type="entry name" value="GAF-like_dom_sf"/>
</dbReference>
<proteinExistence type="predicted"/>
<dbReference type="OrthoDB" id="9770715at2"/>
<sequence>MSIPRTETVSADKTMSQLWARVRQRGDLPGFSKVVRIIIGAMRGDDDREFNMTRTVLSDPALTQKVLRLANSAMYSVFGQDVNTVSKAVIVLGTEAIGHLALGLKLIDGLSAASTESERARSEMEKAVLAGHIARQVASSASRRDAEEAVVCSMLHTLGRMMVAFYLPDQWQRIQARCAESGMREEQVAVEVLGLGLDDIGRLAARRWSLPAPLIDTLKDVEPQPVEEPLDHADWLAAVATLSSRCADAVCSGGGEEASDAILALAGDFADMLGLDVPQLLDAVELAQQTLAEEAVVEVHAGKGVRAERRTVPPHSGGKPVEAIDILTRGVSDMRGAVRTASTGQLLTMALETVYQGLGFSRAVVFLRDQERGQYNARMCFGDGVQELLSRLVFDDAYQPDVFHAALANDKIVFVENAQEPSFTNKVPRWWKASLPTVRSFMVLPLTVDRRPVGFIYGDWDIASPAAKIESHEFMQLNELRVLVVQAVEQRRQEESVWARRML</sequence>
<name>A0A418X4F6_9BURK</name>
<evidence type="ECO:0000313" key="3">
    <source>
        <dbReference type="Proteomes" id="UP000285190"/>
    </source>
</evidence>
<dbReference type="Proteomes" id="UP000285190">
    <property type="component" value="Unassembled WGS sequence"/>
</dbReference>
<dbReference type="Gene3D" id="1.10.3210.10">
    <property type="entry name" value="Hypothetical protein af1432"/>
    <property type="match status" value="1"/>
</dbReference>
<dbReference type="SUPFAM" id="SSF109604">
    <property type="entry name" value="HD-domain/PDEase-like"/>
    <property type="match status" value="1"/>
</dbReference>
<evidence type="ECO:0000313" key="2">
    <source>
        <dbReference type="EMBL" id="RJG07271.1"/>
    </source>
</evidence>
<gene>
    <name evidence="2" type="ORF">D3870_15835</name>
</gene>
<dbReference type="InterPro" id="IPR013976">
    <property type="entry name" value="HDOD"/>
</dbReference>
<dbReference type="RefSeq" id="WP_119740578.1">
    <property type="nucleotide sequence ID" value="NZ_QYUN01000002.1"/>
</dbReference>
<comment type="caution">
    <text evidence="2">The sequence shown here is derived from an EMBL/GenBank/DDBJ whole genome shotgun (WGS) entry which is preliminary data.</text>
</comment>
<dbReference type="InterPro" id="IPR003018">
    <property type="entry name" value="GAF"/>
</dbReference>
<dbReference type="PANTHER" id="PTHR33525">
    <property type="match status" value="1"/>
</dbReference>
<feature type="domain" description="HDOD" evidence="1">
    <location>
        <begin position="28"/>
        <end position="224"/>
    </location>
</feature>
<organism evidence="2 3">
    <name type="scientific">Noviherbaspirillum cavernae</name>
    <dbReference type="NCBI Taxonomy" id="2320862"/>
    <lineage>
        <taxon>Bacteria</taxon>
        <taxon>Pseudomonadati</taxon>
        <taxon>Pseudomonadota</taxon>
        <taxon>Betaproteobacteria</taxon>
        <taxon>Burkholderiales</taxon>
        <taxon>Oxalobacteraceae</taxon>
        <taxon>Noviherbaspirillum</taxon>
    </lineage>
</organism>